<dbReference type="EMBL" id="JACASE010000002">
    <property type="protein sequence ID" value="KAF6494733.1"/>
    <property type="molecule type" value="Genomic_DNA"/>
</dbReference>
<gene>
    <name evidence="2" type="ORF">HJG63_004566</name>
</gene>
<feature type="region of interest" description="Disordered" evidence="1">
    <location>
        <begin position="13"/>
        <end position="33"/>
    </location>
</feature>
<accession>A0A7J8JCX1</accession>
<name>A0A7J8JCX1_ROUAE</name>
<evidence type="ECO:0000313" key="3">
    <source>
        <dbReference type="Proteomes" id="UP000593571"/>
    </source>
</evidence>
<proteinExistence type="predicted"/>
<evidence type="ECO:0000313" key="2">
    <source>
        <dbReference type="EMBL" id="KAF6494733.1"/>
    </source>
</evidence>
<dbReference type="Proteomes" id="UP000593571">
    <property type="component" value="Unassembled WGS sequence"/>
</dbReference>
<organism evidence="2 3">
    <name type="scientific">Rousettus aegyptiacus</name>
    <name type="common">Egyptian fruit bat</name>
    <name type="synonym">Pteropus aegyptiacus</name>
    <dbReference type="NCBI Taxonomy" id="9407"/>
    <lineage>
        <taxon>Eukaryota</taxon>
        <taxon>Metazoa</taxon>
        <taxon>Chordata</taxon>
        <taxon>Craniata</taxon>
        <taxon>Vertebrata</taxon>
        <taxon>Euteleostomi</taxon>
        <taxon>Mammalia</taxon>
        <taxon>Eutheria</taxon>
        <taxon>Laurasiatheria</taxon>
        <taxon>Chiroptera</taxon>
        <taxon>Yinpterochiroptera</taxon>
        <taxon>Pteropodoidea</taxon>
        <taxon>Pteropodidae</taxon>
        <taxon>Rousettinae</taxon>
        <taxon>Rousettus</taxon>
    </lineage>
</organism>
<keyword evidence="3" id="KW-1185">Reference proteome</keyword>
<keyword evidence="2" id="KW-0675">Receptor</keyword>
<comment type="caution">
    <text evidence="2">The sequence shown here is derived from an EMBL/GenBank/DDBJ whole genome shotgun (WGS) entry which is preliminary data.</text>
</comment>
<reference evidence="2 3" key="1">
    <citation type="journal article" date="2020" name="Nature">
        <title>Six reference-quality genomes reveal evolution of bat adaptations.</title>
        <authorList>
            <person name="Jebb D."/>
            <person name="Huang Z."/>
            <person name="Pippel M."/>
            <person name="Hughes G.M."/>
            <person name="Lavrichenko K."/>
            <person name="Devanna P."/>
            <person name="Winkler S."/>
            <person name="Jermiin L.S."/>
            <person name="Skirmuntt E.C."/>
            <person name="Katzourakis A."/>
            <person name="Burkitt-Gray L."/>
            <person name="Ray D.A."/>
            <person name="Sullivan K.A.M."/>
            <person name="Roscito J.G."/>
            <person name="Kirilenko B.M."/>
            <person name="Davalos L.M."/>
            <person name="Corthals A.P."/>
            <person name="Power M.L."/>
            <person name="Jones G."/>
            <person name="Ransome R.D."/>
            <person name="Dechmann D.K.N."/>
            <person name="Locatelli A.G."/>
            <person name="Puechmaille S.J."/>
            <person name="Fedrigo O."/>
            <person name="Jarvis E.D."/>
            <person name="Hiller M."/>
            <person name="Vernes S.C."/>
            <person name="Myers E.W."/>
            <person name="Teeling E.C."/>
        </authorList>
    </citation>
    <scope>NUCLEOTIDE SEQUENCE [LARGE SCALE GENOMIC DNA]</scope>
    <source>
        <strain evidence="2">MRouAeg1</strain>
        <tissue evidence="2">Muscle</tissue>
    </source>
</reference>
<sequence>MLEVGWQPGLHGQLTKGTLRNKGSIMGMKKHLR</sequence>
<evidence type="ECO:0000256" key="1">
    <source>
        <dbReference type="SAM" id="MobiDB-lite"/>
    </source>
</evidence>
<dbReference type="AlphaFoldDB" id="A0A7J8JCX1"/>
<protein>
    <submittedName>
        <fullName evidence="2">Epidermal growth factor receptor pathway substrate 8</fullName>
    </submittedName>
</protein>